<dbReference type="Proteomes" id="UP000004931">
    <property type="component" value="Unassembled WGS sequence"/>
</dbReference>
<comment type="caution">
    <text evidence="7">The sequence shown here is derived from an EMBL/GenBank/DDBJ whole genome shotgun (WGS) entry which is preliminary data.</text>
</comment>
<keyword evidence="8" id="KW-1185">Reference proteome</keyword>
<keyword evidence="4 5" id="KW-0472">Membrane</keyword>
<evidence type="ECO:0000256" key="3">
    <source>
        <dbReference type="ARBA" id="ARBA00022989"/>
    </source>
</evidence>
<evidence type="ECO:0000256" key="5">
    <source>
        <dbReference type="SAM" id="Phobius"/>
    </source>
</evidence>
<sequence>MRPVKRLLVLIFLVCVLFFGVLFSIQNTDQIALDLLLVQLPEQRLSLWVLLSFALGGVVGMLISAAAILTLKSQNLVLQRKLQKRQKELGSLRTSDFPVTADK</sequence>
<proteinExistence type="predicted"/>
<dbReference type="GO" id="GO:0005886">
    <property type="term" value="C:plasma membrane"/>
    <property type="evidence" value="ECO:0007669"/>
    <property type="project" value="InterPro"/>
</dbReference>
<gene>
    <name evidence="7" type="ORF">GP2143_09105</name>
</gene>
<dbReference type="OrthoDB" id="6121208at2"/>
<dbReference type="InterPro" id="IPR010445">
    <property type="entry name" value="LapA_dom"/>
</dbReference>
<evidence type="ECO:0000259" key="6">
    <source>
        <dbReference type="Pfam" id="PF06305"/>
    </source>
</evidence>
<evidence type="ECO:0000313" key="8">
    <source>
        <dbReference type="Proteomes" id="UP000004931"/>
    </source>
</evidence>
<dbReference type="AlphaFoldDB" id="A0YFD7"/>
<evidence type="ECO:0000256" key="2">
    <source>
        <dbReference type="ARBA" id="ARBA00022692"/>
    </source>
</evidence>
<dbReference type="EMBL" id="AAVT01000008">
    <property type="protein sequence ID" value="EAW30351.1"/>
    <property type="molecule type" value="Genomic_DNA"/>
</dbReference>
<reference evidence="7 8" key="1">
    <citation type="journal article" date="2010" name="J. Bacteriol.">
        <title>Genome sequence of the oligotrophic marine Gammaproteobacterium HTCC2143, isolated from the Oregon Coast.</title>
        <authorList>
            <person name="Oh H.M."/>
            <person name="Kang I."/>
            <person name="Ferriera S."/>
            <person name="Giovannoni S.J."/>
            <person name="Cho J.C."/>
        </authorList>
    </citation>
    <scope>NUCLEOTIDE SEQUENCE [LARGE SCALE GENOMIC DNA]</scope>
    <source>
        <strain evidence="7 8">HTCC2143</strain>
    </source>
</reference>
<dbReference type="STRING" id="247633.GP2143_09105"/>
<organism evidence="7 8">
    <name type="scientific">marine gamma proteobacterium HTCC2143</name>
    <dbReference type="NCBI Taxonomy" id="247633"/>
    <lineage>
        <taxon>Bacteria</taxon>
        <taxon>Pseudomonadati</taxon>
        <taxon>Pseudomonadota</taxon>
        <taxon>Gammaproteobacteria</taxon>
        <taxon>Cellvibrionales</taxon>
        <taxon>Spongiibacteraceae</taxon>
        <taxon>BD1-7 clade</taxon>
    </lineage>
</organism>
<evidence type="ECO:0000256" key="1">
    <source>
        <dbReference type="ARBA" id="ARBA00022475"/>
    </source>
</evidence>
<evidence type="ECO:0000256" key="4">
    <source>
        <dbReference type="ARBA" id="ARBA00023136"/>
    </source>
</evidence>
<evidence type="ECO:0000313" key="7">
    <source>
        <dbReference type="EMBL" id="EAW30351.1"/>
    </source>
</evidence>
<protein>
    <recommendedName>
        <fullName evidence="6">Lipopolysaccharide assembly protein A domain-containing protein</fullName>
    </recommendedName>
</protein>
<dbReference type="eggNOG" id="ENOG5030IHY">
    <property type="taxonomic scope" value="Bacteria"/>
</dbReference>
<dbReference type="Pfam" id="PF06305">
    <property type="entry name" value="LapA_dom"/>
    <property type="match status" value="1"/>
</dbReference>
<feature type="domain" description="Lipopolysaccharide assembly protein A" evidence="6">
    <location>
        <begin position="26"/>
        <end position="89"/>
    </location>
</feature>
<feature type="transmembrane region" description="Helical" evidence="5">
    <location>
        <begin position="48"/>
        <end position="71"/>
    </location>
</feature>
<keyword evidence="1" id="KW-1003">Cell membrane</keyword>
<name>A0YFD7_9GAMM</name>
<keyword evidence="3 5" id="KW-1133">Transmembrane helix</keyword>
<keyword evidence="2 5" id="KW-0812">Transmembrane</keyword>
<accession>A0YFD7</accession>